<keyword evidence="2" id="KW-1185">Reference proteome</keyword>
<proteinExistence type="predicted"/>
<dbReference type="Proteomes" id="UP000637578">
    <property type="component" value="Unassembled WGS sequence"/>
</dbReference>
<reference evidence="1" key="2">
    <citation type="submission" date="2020-09" db="EMBL/GenBank/DDBJ databases">
        <authorList>
            <person name="Sun Q."/>
            <person name="Zhou Y."/>
        </authorList>
    </citation>
    <scope>NUCLEOTIDE SEQUENCE</scope>
    <source>
        <strain evidence="1">CGMCC 4.5737</strain>
    </source>
</reference>
<gene>
    <name evidence="1" type="ORF">GCM10012275_63500</name>
</gene>
<dbReference type="AlphaFoldDB" id="A0A8J3CEW7"/>
<name>A0A8J3CEW7_9PSEU</name>
<evidence type="ECO:0000313" key="1">
    <source>
        <dbReference type="EMBL" id="GGM84152.1"/>
    </source>
</evidence>
<organism evidence="1 2">
    <name type="scientific">Longimycelium tulufanense</name>
    <dbReference type="NCBI Taxonomy" id="907463"/>
    <lineage>
        <taxon>Bacteria</taxon>
        <taxon>Bacillati</taxon>
        <taxon>Actinomycetota</taxon>
        <taxon>Actinomycetes</taxon>
        <taxon>Pseudonocardiales</taxon>
        <taxon>Pseudonocardiaceae</taxon>
        <taxon>Longimycelium</taxon>
    </lineage>
</organism>
<reference evidence="1" key="1">
    <citation type="journal article" date="2014" name="Int. J. Syst. Evol. Microbiol.">
        <title>Complete genome sequence of Corynebacterium casei LMG S-19264T (=DSM 44701T), isolated from a smear-ripened cheese.</title>
        <authorList>
            <consortium name="US DOE Joint Genome Institute (JGI-PGF)"/>
            <person name="Walter F."/>
            <person name="Albersmeier A."/>
            <person name="Kalinowski J."/>
            <person name="Ruckert C."/>
        </authorList>
    </citation>
    <scope>NUCLEOTIDE SEQUENCE</scope>
    <source>
        <strain evidence="1">CGMCC 4.5737</strain>
    </source>
</reference>
<accession>A0A8J3CEW7</accession>
<protein>
    <submittedName>
        <fullName evidence="1">Uncharacterized protein</fullName>
    </submittedName>
</protein>
<evidence type="ECO:0000313" key="2">
    <source>
        <dbReference type="Proteomes" id="UP000637578"/>
    </source>
</evidence>
<dbReference type="EMBL" id="BMMK01000068">
    <property type="protein sequence ID" value="GGM84152.1"/>
    <property type="molecule type" value="Genomic_DNA"/>
</dbReference>
<sequence>MSMMARLTSANEAGQLTVTDLAVAADRELAQLTVAARWLLEGAELPEEFVKAATRANSARYALSRAARRAQHRQERHTARAALRRLAATTDALRVVRRGGAAA</sequence>
<comment type="caution">
    <text evidence="1">The sequence shown here is derived from an EMBL/GenBank/DDBJ whole genome shotgun (WGS) entry which is preliminary data.</text>
</comment>